<dbReference type="Proteomes" id="UP000191418">
    <property type="component" value="Unassembled WGS sequence"/>
</dbReference>
<evidence type="ECO:0000256" key="2">
    <source>
        <dbReference type="ARBA" id="ARBA00023125"/>
    </source>
</evidence>
<proteinExistence type="predicted"/>
<dbReference type="PROSITE" id="PS50043">
    <property type="entry name" value="HTH_LUXR_2"/>
    <property type="match status" value="1"/>
</dbReference>
<gene>
    <name evidence="5" type="ORF">BTE48_03050</name>
</gene>
<dbReference type="SUPFAM" id="SSF46894">
    <property type="entry name" value="C-terminal effector domain of the bipartite response regulators"/>
    <property type="match status" value="1"/>
</dbReference>
<keyword evidence="6" id="KW-1185">Reference proteome</keyword>
<evidence type="ECO:0000259" key="4">
    <source>
        <dbReference type="PROSITE" id="PS50043"/>
    </source>
</evidence>
<protein>
    <recommendedName>
        <fullName evidence="4">HTH luxR-type domain-containing protein</fullName>
    </recommendedName>
</protein>
<dbReference type="RefSeq" id="WP_159445639.1">
    <property type="nucleotide sequence ID" value="NZ_FUXG01000012.1"/>
</dbReference>
<accession>A0A1T4QL04</accession>
<dbReference type="CDD" id="cd06170">
    <property type="entry name" value="LuxR_C_like"/>
    <property type="match status" value="1"/>
</dbReference>
<name>A0A1T4QL04_9GAMM</name>
<dbReference type="STRING" id="64969.SAMN02745127_01916"/>
<evidence type="ECO:0000256" key="3">
    <source>
        <dbReference type="ARBA" id="ARBA00023163"/>
    </source>
</evidence>
<feature type="domain" description="HTH luxR-type" evidence="4">
    <location>
        <begin position="188"/>
        <end position="251"/>
    </location>
</feature>
<sequence length="251" mass="28728">MAKPPLAQAEKIHWQPNLGQLQLLEALGEPDFFEPFLNWLHQELGADQCMIFFCADGEKVTTLLFKDFVSATSGKTLAESYVAERRYLEDPNFERLKNSQPNEVTLIRFADLIREMGPNYKKRYFDEPGFQDKLSVIYGSELGNFYINLYRRDSSFDSVLSPEQQQYTGHLLGLLVSKHYQLNQSQLSQGPLAFLSERERQVCAAVLQGKKNEWVAHELNIAASSVVTYRKRAYEKLGISSRAQLFALCQS</sequence>
<dbReference type="PANTHER" id="PTHR44688:SF16">
    <property type="entry name" value="DNA-BINDING TRANSCRIPTIONAL ACTIVATOR DEVR_DOSR"/>
    <property type="match status" value="1"/>
</dbReference>
<keyword evidence="2" id="KW-0238">DNA-binding</keyword>
<dbReference type="GO" id="GO:0003677">
    <property type="term" value="F:DNA binding"/>
    <property type="evidence" value="ECO:0007669"/>
    <property type="project" value="UniProtKB-KW"/>
</dbReference>
<dbReference type="Gene3D" id="1.10.10.10">
    <property type="entry name" value="Winged helix-like DNA-binding domain superfamily/Winged helix DNA-binding domain"/>
    <property type="match status" value="1"/>
</dbReference>
<dbReference type="OrthoDB" id="343383at2"/>
<reference evidence="5 6" key="1">
    <citation type="submission" date="2017-01" db="EMBL/GenBank/DDBJ databases">
        <title>Genome Sequencing of a Marine Spirillum, Oceanospirillum multiglobuliferum ATCC 33336, from Japan.</title>
        <authorList>
            <person name="Carney J.G."/>
            <person name="Trachtenberg A.M."/>
            <person name="Rheaume B.A."/>
            <person name="Linnane J.D."/>
            <person name="Pitts N.L."/>
            <person name="Mykles D.L."/>
            <person name="Maclea K.S."/>
        </authorList>
    </citation>
    <scope>NUCLEOTIDE SEQUENCE [LARGE SCALE GENOMIC DNA]</scope>
    <source>
        <strain evidence="5 6">ATCC 33336</strain>
    </source>
</reference>
<comment type="caution">
    <text evidence="5">The sequence shown here is derived from an EMBL/GenBank/DDBJ whole genome shotgun (WGS) entry which is preliminary data.</text>
</comment>
<dbReference type="EMBL" id="MTSM01000003">
    <property type="protein sequence ID" value="OPX56421.1"/>
    <property type="molecule type" value="Genomic_DNA"/>
</dbReference>
<dbReference type="InterPro" id="IPR016032">
    <property type="entry name" value="Sig_transdc_resp-reg_C-effctor"/>
</dbReference>
<keyword evidence="3" id="KW-0804">Transcription</keyword>
<organism evidence="5 6">
    <name type="scientific">Oceanospirillum multiglobuliferum</name>
    <dbReference type="NCBI Taxonomy" id="64969"/>
    <lineage>
        <taxon>Bacteria</taxon>
        <taxon>Pseudomonadati</taxon>
        <taxon>Pseudomonadota</taxon>
        <taxon>Gammaproteobacteria</taxon>
        <taxon>Oceanospirillales</taxon>
        <taxon>Oceanospirillaceae</taxon>
        <taxon>Oceanospirillum</taxon>
    </lineage>
</organism>
<dbReference type="PANTHER" id="PTHR44688">
    <property type="entry name" value="DNA-BINDING TRANSCRIPTIONAL ACTIVATOR DEVR_DOSR"/>
    <property type="match status" value="1"/>
</dbReference>
<evidence type="ECO:0000313" key="6">
    <source>
        <dbReference type="Proteomes" id="UP000191418"/>
    </source>
</evidence>
<dbReference type="PROSITE" id="PS00622">
    <property type="entry name" value="HTH_LUXR_1"/>
    <property type="match status" value="1"/>
</dbReference>
<dbReference type="Pfam" id="PF00196">
    <property type="entry name" value="GerE"/>
    <property type="match status" value="1"/>
</dbReference>
<evidence type="ECO:0000256" key="1">
    <source>
        <dbReference type="ARBA" id="ARBA00023015"/>
    </source>
</evidence>
<dbReference type="PRINTS" id="PR00038">
    <property type="entry name" value="HTHLUXR"/>
</dbReference>
<evidence type="ECO:0000313" key="5">
    <source>
        <dbReference type="EMBL" id="OPX56421.1"/>
    </source>
</evidence>
<dbReference type="AlphaFoldDB" id="A0A1T4QL04"/>
<dbReference type="GO" id="GO:0006355">
    <property type="term" value="P:regulation of DNA-templated transcription"/>
    <property type="evidence" value="ECO:0007669"/>
    <property type="project" value="InterPro"/>
</dbReference>
<dbReference type="SMART" id="SM00421">
    <property type="entry name" value="HTH_LUXR"/>
    <property type="match status" value="1"/>
</dbReference>
<dbReference type="InterPro" id="IPR000792">
    <property type="entry name" value="Tscrpt_reg_LuxR_C"/>
</dbReference>
<keyword evidence="1" id="KW-0805">Transcription regulation</keyword>
<dbReference type="InterPro" id="IPR036388">
    <property type="entry name" value="WH-like_DNA-bd_sf"/>
</dbReference>